<accession>A0A0H3M123</accession>
<reference evidence="1 2" key="1">
    <citation type="journal article" date="2006" name="J. Bacteriol.">
        <title>Comparative genomic analysis of three strains of Ehrlichia ruminantium reveals an active process of genome size plasticity.</title>
        <authorList>
            <person name="Frutos R."/>
            <person name="Viari A."/>
            <person name="Ferraz C."/>
            <person name="Morgat A."/>
            <person name="Eychenie S."/>
            <person name="Kandassami Y."/>
            <person name="Chantal I."/>
            <person name="Bensaid A."/>
            <person name="Coissac E."/>
            <person name="Vachiery N."/>
            <person name="Demaille J."/>
            <person name="Martinez D."/>
        </authorList>
    </citation>
    <scope>NUCLEOTIDE SEQUENCE [LARGE SCALE GENOMIC DNA]</scope>
    <source>
        <strain evidence="1 2">Welgevonden</strain>
    </source>
</reference>
<dbReference type="EMBL" id="CR925678">
    <property type="protein sequence ID" value="CAI27433.1"/>
    <property type="molecule type" value="Genomic_DNA"/>
</dbReference>
<gene>
    <name evidence="1" type="ordered locus">ERWE_CDS_09390</name>
</gene>
<protein>
    <submittedName>
        <fullName evidence="1">Uncharacterized protein</fullName>
    </submittedName>
</protein>
<sequence>MILLTSIYIYHHKKTIIQELFTHLSIKLQYITPAFIMPTNKSIYTIPLVKHHSIIIFLAI</sequence>
<proteinExistence type="predicted"/>
<dbReference type="KEGG" id="erw:ERWE_CDS_09390"/>
<name>A0A0H3M123_EHRRW</name>
<dbReference type="Proteomes" id="UP000001021">
    <property type="component" value="Chromosome"/>
</dbReference>
<keyword evidence="2" id="KW-1185">Reference proteome</keyword>
<organism evidence="1 2">
    <name type="scientific">Ehrlichia ruminantium (strain Welgevonden)</name>
    <dbReference type="NCBI Taxonomy" id="254945"/>
    <lineage>
        <taxon>Bacteria</taxon>
        <taxon>Pseudomonadati</taxon>
        <taxon>Pseudomonadota</taxon>
        <taxon>Alphaproteobacteria</taxon>
        <taxon>Rickettsiales</taxon>
        <taxon>Anaplasmataceae</taxon>
        <taxon>Ehrlichia</taxon>
    </lineage>
</organism>
<evidence type="ECO:0000313" key="2">
    <source>
        <dbReference type="Proteomes" id="UP000001021"/>
    </source>
</evidence>
<dbReference type="HOGENOM" id="CLU_2934065_0_0_5"/>
<evidence type="ECO:0000313" key="1">
    <source>
        <dbReference type="EMBL" id="CAI27433.1"/>
    </source>
</evidence>
<dbReference type="AlphaFoldDB" id="A0A0H3M123"/>